<dbReference type="Proteomes" id="UP000826656">
    <property type="component" value="Unassembled WGS sequence"/>
</dbReference>
<gene>
    <name evidence="1" type="ORF">KY290_021433</name>
</gene>
<sequence length="75" mass="8546">MARRGEPFSPFYTEAWRYQKGDLRRPEGDVNGGTILSLKSLLLFPSRLFSSFIAQVAARVQSSSSFLFLLLFEIQ</sequence>
<protein>
    <submittedName>
        <fullName evidence="1">Uncharacterized protein</fullName>
    </submittedName>
</protein>
<comment type="caution">
    <text evidence="1">The sequence shown here is derived from an EMBL/GenBank/DDBJ whole genome shotgun (WGS) entry which is preliminary data.</text>
</comment>
<evidence type="ECO:0000313" key="1">
    <source>
        <dbReference type="EMBL" id="KAH0757940.1"/>
    </source>
</evidence>
<accession>A0ABQ7V1I2</accession>
<dbReference type="EMBL" id="JAIVGD010000015">
    <property type="protein sequence ID" value="KAH0757940.1"/>
    <property type="molecule type" value="Genomic_DNA"/>
</dbReference>
<keyword evidence="2" id="KW-1185">Reference proteome</keyword>
<proteinExistence type="predicted"/>
<evidence type="ECO:0000313" key="2">
    <source>
        <dbReference type="Proteomes" id="UP000826656"/>
    </source>
</evidence>
<name>A0ABQ7V1I2_SOLTU</name>
<organism evidence="1 2">
    <name type="scientific">Solanum tuberosum</name>
    <name type="common">Potato</name>
    <dbReference type="NCBI Taxonomy" id="4113"/>
    <lineage>
        <taxon>Eukaryota</taxon>
        <taxon>Viridiplantae</taxon>
        <taxon>Streptophyta</taxon>
        <taxon>Embryophyta</taxon>
        <taxon>Tracheophyta</taxon>
        <taxon>Spermatophyta</taxon>
        <taxon>Magnoliopsida</taxon>
        <taxon>eudicotyledons</taxon>
        <taxon>Gunneridae</taxon>
        <taxon>Pentapetalae</taxon>
        <taxon>asterids</taxon>
        <taxon>lamiids</taxon>
        <taxon>Solanales</taxon>
        <taxon>Solanaceae</taxon>
        <taxon>Solanoideae</taxon>
        <taxon>Solaneae</taxon>
        <taxon>Solanum</taxon>
    </lineage>
</organism>
<reference evidence="1 2" key="1">
    <citation type="journal article" date="2021" name="bioRxiv">
        <title>Chromosome-scale and haplotype-resolved genome assembly of a tetraploid potato cultivar.</title>
        <authorList>
            <person name="Sun H."/>
            <person name="Jiao W.-B."/>
            <person name="Krause K."/>
            <person name="Campoy J.A."/>
            <person name="Goel M."/>
            <person name="Folz-Donahue K."/>
            <person name="Kukat C."/>
            <person name="Huettel B."/>
            <person name="Schneeberger K."/>
        </authorList>
    </citation>
    <scope>NUCLEOTIDE SEQUENCE [LARGE SCALE GENOMIC DNA]</scope>
    <source>
        <strain evidence="1">SolTubOtavaFocal</strain>
        <tissue evidence="1">Leaves</tissue>
    </source>
</reference>